<dbReference type="GO" id="GO:0008270">
    <property type="term" value="F:zinc ion binding"/>
    <property type="evidence" value="ECO:0007669"/>
    <property type="project" value="InterPro"/>
</dbReference>
<comment type="similarity">
    <text evidence="2">Belongs to the SNF5 family.</text>
</comment>
<evidence type="ECO:0000313" key="7">
    <source>
        <dbReference type="EMBL" id="TBU24697.1"/>
    </source>
</evidence>
<evidence type="ECO:0000256" key="2">
    <source>
        <dbReference type="ARBA" id="ARBA00010239"/>
    </source>
</evidence>
<dbReference type="Gene3D" id="3.30.50.10">
    <property type="entry name" value="Erythroid Transcription Factor GATA-1, subunit A"/>
    <property type="match status" value="1"/>
</dbReference>
<feature type="compositionally biased region" description="Polar residues" evidence="6">
    <location>
        <begin position="75"/>
        <end position="84"/>
    </location>
</feature>
<evidence type="ECO:0008006" key="8">
    <source>
        <dbReference type="Google" id="ProtNLM"/>
    </source>
</evidence>
<evidence type="ECO:0000256" key="5">
    <source>
        <dbReference type="ARBA" id="ARBA00023242"/>
    </source>
</evidence>
<feature type="region of interest" description="Disordered" evidence="6">
    <location>
        <begin position="753"/>
        <end position="822"/>
    </location>
</feature>
<evidence type="ECO:0000256" key="1">
    <source>
        <dbReference type="ARBA" id="ARBA00004123"/>
    </source>
</evidence>
<dbReference type="InterPro" id="IPR006939">
    <property type="entry name" value="SNF5"/>
</dbReference>
<evidence type="ECO:0000256" key="3">
    <source>
        <dbReference type="ARBA" id="ARBA00023015"/>
    </source>
</evidence>
<name>A0A4Q9MDM7_9APHY</name>
<feature type="compositionally biased region" description="Pro residues" evidence="6">
    <location>
        <begin position="1028"/>
        <end position="1043"/>
    </location>
</feature>
<dbReference type="OrthoDB" id="515064at2759"/>
<keyword evidence="4" id="KW-0804">Transcription</keyword>
<feature type="region of interest" description="Disordered" evidence="6">
    <location>
        <begin position="483"/>
        <end position="520"/>
    </location>
</feature>
<feature type="region of interest" description="Disordered" evidence="6">
    <location>
        <begin position="75"/>
        <end position="94"/>
    </location>
</feature>
<evidence type="ECO:0000256" key="6">
    <source>
        <dbReference type="SAM" id="MobiDB-lite"/>
    </source>
</evidence>
<organism evidence="7">
    <name type="scientific">Dichomitus squalens</name>
    <dbReference type="NCBI Taxonomy" id="114155"/>
    <lineage>
        <taxon>Eukaryota</taxon>
        <taxon>Fungi</taxon>
        <taxon>Dikarya</taxon>
        <taxon>Basidiomycota</taxon>
        <taxon>Agaricomycotina</taxon>
        <taxon>Agaricomycetes</taxon>
        <taxon>Polyporales</taxon>
        <taxon>Polyporaceae</taxon>
        <taxon>Dichomitus</taxon>
    </lineage>
</organism>
<keyword evidence="5" id="KW-0539">Nucleus</keyword>
<keyword evidence="3" id="KW-0805">Transcription regulation</keyword>
<dbReference type="Pfam" id="PF04855">
    <property type="entry name" value="SNF5"/>
    <property type="match status" value="1"/>
</dbReference>
<dbReference type="GO" id="GO:0000228">
    <property type="term" value="C:nuclear chromosome"/>
    <property type="evidence" value="ECO:0007669"/>
    <property type="project" value="InterPro"/>
</dbReference>
<gene>
    <name evidence="7" type="ORF">BD311DRAFT_671180</name>
</gene>
<dbReference type="PANTHER" id="PTHR10019">
    <property type="entry name" value="SNF5"/>
    <property type="match status" value="1"/>
</dbReference>
<feature type="region of interest" description="Disordered" evidence="6">
    <location>
        <begin position="650"/>
        <end position="692"/>
    </location>
</feature>
<dbReference type="Proteomes" id="UP000292957">
    <property type="component" value="Unassembled WGS sequence"/>
</dbReference>
<reference evidence="7" key="1">
    <citation type="submission" date="2019-01" db="EMBL/GenBank/DDBJ databases">
        <title>Draft genome sequences of three monokaryotic isolates of the white-rot basidiomycete fungus Dichomitus squalens.</title>
        <authorList>
            <consortium name="DOE Joint Genome Institute"/>
            <person name="Lopez S.C."/>
            <person name="Andreopoulos B."/>
            <person name="Pangilinan J."/>
            <person name="Lipzen A."/>
            <person name="Riley R."/>
            <person name="Ahrendt S."/>
            <person name="Ng V."/>
            <person name="Barry K."/>
            <person name="Daum C."/>
            <person name="Grigoriev I.V."/>
            <person name="Hilden K.S."/>
            <person name="Makela M.R."/>
            <person name="de Vries R.P."/>
        </authorList>
    </citation>
    <scope>NUCLEOTIDE SEQUENCE [LARGE SCALE GENOMIC DNA]</scope>
    <source>
        <strain evidence="7">OM18370.1</strain>
    </source>
</reference>
<feature type="region of interest" description="Disordered" evidence="6">
    <location>
        <begin position="914"/>
        <end position="1058"/>
    </location>
</feature>
<feature type="compositionally biased region" description="Polar residues" evidence="6">
    <location>
        <begin position="977"/>
        <end position="986"/>
    </location>
</feature>
<dbReference type="InterPro" id="IPR013088">
    <property type="entry name" value="Znf_NHR/GATA"/>
</dbReference>
<dbReference type="GO" id="GO:0006355">
    <property type="term" value="P:regulation of DNA-templated transcription"/>
    <property type="evidence" value="ECO:0007669"/>
    <property type="project" value="InterPro"/>
</dbReference>
<feature type="region of interest" description="Disordered" evidence="6">
    <location>
        <begin position="1"/>
        <end position="54"/>
    </location>
</feature>
<feature type="compositionally biased region" description="Basic residues" evidence="6">
    <location>
        <begin position="663"/>
        <end position="674"/>
    </location>
</feature>
<proteinExistence type="inferred from homology"/>
<dbReference type="EMBL" id="ML143474">
    <property type="protein sequence ID" value="TBU24697.1"/>
    <property type="molecule type" value="Genomic_DNA"/>
</dbReference>
<accession>A0A4Q9MDM7</accession>
<sequence>MPIAPAPVPAGAQAPGSPHVGMKRKASETPAPARTSTPASGNIPLAGAGTPGPQMARTYSATGIAGMGITGNVGPAQQQGLSQNSSASSLMGGAGGGMMPPPVLPRQGQAGDGMNIGMGLRSTMPGQAQNVNANLVPGVGAGSPSASLNLGGLDGGSAVGPVPPQTPRQNSLPPAAASPYQQIGSPGVNVPGMIGGTPTKPVVVKPGTSPAPTVSPAQQQQQQTVTVTKTQIVPQLPPLPATVQLEQKVTQVSVVPLADSEKAIPPLSAEEIARVQAWQQADRDYEVRRKKMLERVQEEMKKTVSAPRAWWEKDFSLGGVGEEQLKRRRADKWNLTGLKAQKEREMKDKKRMGKREGLRLPRRISDEDAQRPEQLVPIRLEFDVEHHKMRDTFVWNLNDPIITPEVFAQSVVDDYQLTPSYHAIITKSIQEQLSDYKAHSATFGEDGAMIDEAEDIMHGKFSEEEAAWWEAWRKRVRSRALYKLPNPPDPRTRKRRKVVKDETVEQPTAAVPPSGDVPMTVDDFEEDENLMHEEMRILVKLDIIAGSYKLEDQFEWDLENVDPTPEQFAEIYCKDLGLGGEFKTAIAHSIREQVQIYQKSLFLVGHPSDGSAVQDDDLRMSLLPSLISGARSMEQVSAFTPQLNYLSESELEKNEKDREKELARRKRKTTRGRRGVALPDREPPKTYRTPAIGFPEISPAALALAAAAAAPTSRRAAAAAASLTIASMVASENRDDRDGALILPQTPITPIAPAAVATPAPPKEKKAKGLFKPPSYPSTVLRPRANVKAPTPSTAADSAHLPPPIENDLPAPSSSGIDRQGSKVMLTAKRAKELEREAKEKEYADGQHANMIDGVWHCSNCGCPESIAVGRRKGPLGDKSQCGTCGKYWHRHRRPRPVTYNSSLEYHMGLIRAEEQQKSSSKRKRPQSSVVEEAKSQVVDDEDMDTPAPAPPKSKAGKETSAAPDGVLAELPETAVSPVSTASSGSEPPLSHRIKVNGAHSKSAPPGPPEPVVKQESTNATGVVSPPAASPPRLAPSAPPTQNPPVGVGESVFTQFRN</sequence>
<dbReference type="GO" id="GO:0006338">
    <property type="term" value="P:chromatin remodeling"/>
    <property type="evidence" value="ECO:0007669"/>
    <property type="project" value="InterPro"/>
</dbReference>
<evidence type="ECO:0000256" key="4">
    <source>
        <dbReference type="ARBA" id="ARBA00023163"/>
    </source>
</evidence>
<protein>
    <recommendedName>
        <fullName evidence="8">SNF5-domain-containing protein</fullName>
    </recommendedName>
</protein>
<comment type="subcellular location">
    <subcellularLocation>
        <location evidence="1">Nucleus</location>
    </subcellularLocation>
</comment>
<feature type="compositionally biased region" description="Basic and acidic residues" evidence="6">
    <location>
        <begin position="650"/>
        <end position="662"/>
    </location>
</feature>
<dbReference type="AlphaFoldDB" id="A0A4Q9MDM7"/>